<dbReference type="EMBL" id="JAOB01000029">
    <property type="protein sequence ID" value="EUA56683.1"/>
    <property type="molecule type" value="Genomic_DNA"/>
</dbReference>
<gene>
    <name evidence="3" type="primary">pphA</name>
    <name evidence="3" type="ORF">I553_8735</name>
</gene>
<dbReference type="GO" id="GO:0004722">
    <property type="term" value="F:protein serine/threonine phosphatase activity"/>
    <property type="evidence" value="ECO:0007669"/>
    <property type="project" value="UniProtKB-EC"/>
</dbReference>
<comment type="caution">
    <text evidence="3">The sequence shown here is derived from an EMBL/GenBank/DDBJ whole genome shotgun (WGS) entry which is preliminary data.</text>
</comment>
<dbReference type="PATRIC" id="fig|1299334.3.peg.2829"/>
<organism evidence="3">
    <name type="scientific">Mycobacterium xenopi 4042</name>
    <dbReference type="NCBI Taxonomy" id="1299334"/>
    <lineage>
        <taxon>Bacteria</taxon>
        <taxon>Bacillati</taxon>
        <taxon>Actinomycetota</taxon>
        <taxon>Actinomycetes</taxon>
        <taxon>Mycobacteriales</taxon>
        <taxon>Mycobacteriaceae</taxon>
        <taxon>Mycobacterium</taxon>
    </lineage>
</organism>
<feature type="compositionally biased region" description="Low complexity" evidence="1">
    <location>
        <begin position="199"/>
        <end position="221"/>
    </location>
</feature>
<name>X8CMK2_MYCXE</name>
<accession>X8CMK2</accession>
<evidence type="ECO:0000313" key="3">
    <source>
        <dbReference type="EMBL" id="EUA56683.1"/>
    </source>
</evidence>
<keyword evidence="2" id="KW-1133">Transmembrane helix</keyword>
<feature type="compositionally biased region" description="Pro residues" evidence="1">
    <location>
        <begin position="225"/>
        <end position="234"/>
    </location>
</feature>
<evidence type="ECO:0000256" key="2">
    <source>
        <dbReference type="SAM" id="Phobius"/>
    </source>
</evidence>
<dbReference type="AlphaFoldDB" id="X8CMK2"/>
<dbReference type="EC" id="3.1.3.16" evidence="3"/>
<protein>
    <submittedName>
        <fullName evidence="3">Serine/threonine phosphatase 1 domain protein</fullName>
        <ecNumber evidence="3">3.1.3.16</ecNumber>
    </submittedName>
</protein>
<keyword evidence="3" id="KW-0378">Hydrolase</keyword>
<proteinExistence type="predicted"/>
<sequence>MTVVVADVVDYDYGPTQPIVAGAVSADSDYQDQQTRPNTAAGRASAISPRKDVTQRVLPQGDTFIRPIRSRRRMAIAITLLVLLVLAGLAISRAIIRNNYYVAGYEGNVSIMRGIPQSILGLPLHKPYLLGCLNGNQLSQISYGQSKDHLGCHLMKLEDLRPAERAQVAAGLPAGSLDDAITQLRELSTNSLLPPCPQPRATSPPAATSRAPIPTTTATRRTPSHPIPPTPQPRASPHHRATVTANPQPPLQPGTDCRAAA</sequence>
<feature type="region of interest" description="Disordered" evidence="1">
    <location>
        <begin position="189"/>
        <end position="261"/>
    </location>
</feature>
<feature type="transmembrane region" description="Helical" evidence="2">
    <location>
        <begin position="74"/>
        <end position="96"/>
    </location>
</feature>
<feature type="region of interest" description="Disordered" evidence="1">
    <location>
        <begin position="26"/>
        <end position="46"/>
    </location>
</feature>
<keyword evidence="2" id="KW-0812">Transmembrane</keyword>
<reference evidence="3" key="1">
    <citation type="submission" date="2014-01" db="EMBL/GenBank/DDBJ databases">
        <authorList>
            <person name="Brown-Elliot B."/>
            <person name="Wallace R."/>
            <person name="Lenaerts A."/>
            <person name="Ordway D."/>
            <person name="DeGroote M.A."/>
            <person name="Parker T."/>
            <person name="Sizemore C."/>
            <person name="Tallon L.J."/>
            <person name="Sadzewicz L.K."/>
            <person name="Sengamalay N."/>
            <person name="Fraser C.M."/>
            <person name="Hine E."/>
            <person name="Shefchek K.A."/>
            <person name="Das S.P."/>
            <person name="Tettelin H."/>
        </authorList>
    </citation>
    <scope>NUCLEOTIDE SEQUENCE [LARGE SCALE GENOMIC DNA]</scope>
    <source>
        <strain evidence="3">4042</strain>
    </source>
</reference>
<keyword evidence="2" id="KW-0472">Membrane</keyword>
<evidence type="ECO:0000256" key="1">
    <source>
        <dbReference type="SAM" id="MobiDB-lite"/>
    </source>
</evidence>